<evidence type="ECO:0000313" key="6">
    <source>
        <dbReference type="EMBL" id="OAK51735.1"/>
    </source>
</evidence>
<dbReference type="EMBL" id="LVHI01000037">
    <property type="protein sequence ID" value="OAK51735.1"/>
    <property type="molecule type" value="Genomic_DNA"/>
</dbReference>
<organism evidence="6 7">
    <name type="scientific">Rhodococcoides kyotonense</name>
    <dbReference type="NCBI Taxonomy" id="398843"/>
    <lineage>
        <taxon>Bacteria</taxon>
        <taxon>Bacillati</taxon>
        <taxon>Actinomycetota</taxon>
        <taxon>Actinomycetes</taxon>
        <taxon>Mycobacteriales</taxon>
        <taxon>Nocardiaceae</taxon>
        <taxon>Rhodococcoides</taxon>
    </lineage>
</organism>
<dbReference type="PANTHER" id="PTHR11274">
    <property type="entry name" value="RAD25/XP-B DNA REPAIR HELICASE"/>
    <property type="match status" value="1"/>
</dbReference>
<dbReference type="GO" id="GO:0006352">
    <property type="term" value="P:DNA-templated transcription initiation"/>
    <property type="evidence" value="ECO:0007669"/>
    <property type="project" value="InterPro"/>
</dbReference>
<dbReference type="CDD" id="cd06171">
    <property type="entry name" value="Sigma70_r4"/>
    <property type="match status" value="1"/>
</dbReference>
<dbReference type="InterPro" id="IPR007630">
    <property type="entry name" value="RNA_pol_sigma70_r4"/>
</dbReference>
<dbReference type="PANTHER" id="PTHR11274:SF0">
    <property type="entry name" value="GENERAL TRANSCRIPTION AND DNA REPAIR FACTOR IIH HELICASE SUBUNIT XPB"/>
    <property type="match status" value="1"/>
</dbReference>
<keyword evidence="7" id="KW-1185">Reference proteome</keyword>
<dbReference type="Pfam" id="PF04851">
    <property type="entry name" value="ResIII"/>
    <property type="match status" value="1"/>
</dbReference>
<dbReference type="GO" id="GO:0003700">
    <property type="term" value="F:DNA-binding transcription factor activity"/>
    <property type="evidence" value="ECO:0007669"/>
    <property type="project" value="InterPro"/>
</dbReference>
<comment type="caution">
    <text evidence="6">The sequence shown here is derived from an EMBL/GenBank/DDBJ whole genome shotgun (WGS) entry which is preliminary data.</text>
</comment>
<gene>
    <name evidence="6" type="ORF">A3K89_10685</name>
</gene>
<dbReference type="InterPro" id="IPR036388">
    <property type="entry name" value="WH-like_DNA-bd_sf"/>
</dbReference>
<dbReference type="SUPFAM" id="SSF88659">
    <property type="entry name" value="Sigma3 and sigma4 domains of RNA polymerase sigma factors"/>
    <property type="match status" value="1"/>
</dbReference>
<keyword evidence="1" id="KW-0547">Nucleotide-binding</keyword>
<evidence type="ECO:0000256" key="2">
    <source>
        <dbReference type="ARBA" id="ARBA00022801"/>
    </source>
</evidence>
<dbReference type="PROSITE" id="PS51194">
    <property type="entry name" value="HELICASE_CTER"/>
    <property type="match status" value="1"/>
</dbReference>
<dbReference type="InterPro" id="IPR006935">
    <property type="entry name" value="Helicase/UvrB_N"/>
</dbReference>
<evidence type="ECO:0000256" key="1">
    <source>
        <dbReference type="ARBA" id="ARBA00022741"/>
    </source>
</evidence>
<accession>A0A177Y8A8</accession>
<keyword evidence="4" id="KW-0067">ATP-binding</keyword>
<evidence type="ECO:0000256" key="4">
    <source>
        <dbReference type="ARBA" id="ARBA00022840"/>
    </source>
</evidence>
<dbReference type="Pfam" id="PF04545">
    <property type="entry name" value="Sigma70_r4"/>
    <property type="match status" value="1"/>
</dbReference>
<dbReference type="InterPro" id="IPR027417">
    <property type="entry name" value="P-loop_NTPase"/>
</dbReference>
<feature type="domain" description="Helicase C-terminal" evidence="5">
    <location>
        <begin position="276"/>
        <end position="437"/>
    </location>
</feature>
<dbReference type="Pfam" id="PF00271">
    <property type="entry name" value="Helicase_C"/>
    <property type="match status" value="1"/>
</dbReference>
<dbReference type="SUPFAM" id="SSF52540">
    <property type="entry name" value="P-loop containing nucleoside triphosphate hydrolases"/>
    <property type="match status" value="1"/>
</dbReference>
<reference evidence="6 7" key="1">
    <citation type="submission" date="2016-03" db="EMBL/GenBank/DDBJ databases">
        <title>Genome sequence of Rhodococcus kyotonensis KB10.</title>
        <authorList>
            <person name="Jeong H."/>
            <person name="Hong C.E."/>
            <person name="Jo S.H."/>
            <person name="Park J.M."/>
        </authorList>
    </citation>
    <scope>NUCLEOTIDE SEQUENCE [LARGE SCALE GENOMIC DNA]</scope>
    <source>
        <strain evidence="6 7">KB10</strain>
    </source>
</reference>
<dbReference type="Proteomes" id="UP000077519">
    <property type="component" value="Unassembled WGS sequence"/>
</dbReference>
<evidence type="ECO:0000313" key="7">
    <source>
        <dbReference type="Proteomes" id="UP000077519"/>
    </source>
</evidence>
<proteinExistence type="predicted"/>
<dbReference type="GO" id="GO:0004386">
    <property type="term" value="F:helicase activity"/>
    <property type="evidence" value="ECO:0007669"/>
    <property type="project" value="UniProtKB-KW"/>
</dbReference>
<dbReference type="Gene3D" id="3.40.50.300">
    <property type="entry name" value="P-loop containing nucleotide triphosphate hydrolases"/>
    <property type="match status" value="2"/>
</dbReference>
<protein>
    <recommendedName>
        <fullName evidence="5">Helicase C-terminal domain-containing protein</fullName>
    </recommendedName>
</protein>
<name>A0A177Y8A8_9NOCA</name>
<keyword evidence="2" id="KW-0378">Hydrolase</keyword>
<dbReference type="GO" id="GO:0005524">
    <property type="term" value="F:ATP binding"/>
    <property type="evidence" value="ECO:0007669"/>
    <property type="project" value="UniProtKB-KW"/>
</dbReference>
<dbReference type="InterPro" id="IPR001650">
    <property type="entry name" value="Helicase_C-like"/>
</dbReference>
<dbReference type="InterPro" id="IPR013324">
    <property type="entry name" value="RNA_pol_sigma_r3/r4-like"/>
</dbReference>
<dbReference type="AlphaFoldDB" id="A0A177Y8A8"/>
<sequence length="564" mass="61574">MGEEPAPMSATRTVRPLRQWQAEALMQWQRNGRRGIIEAVRGAGKDEVGITAISSAVEQGSSALVLVRDADAVARWKRAIESAVPKARVHVVGAASDGHANVTVAKADSINHLFPGSRRVADLLIVDDAHMLRESVVASLVACQFRQTLGLARYGVGSISSSLARALGDAFVACDYPRAQRDGHLAPYRVLLVGVPFKAEEAKRYSKHDDAAKRARAELARRYRCRLNSEDNFELDVLRLADGPSSDAGTQTARRYLTSVSERRDSLDECIGKTFALREIAHRVQPAGHTLVFTESKGFASRCAEALLEEGLLAAPFSLDLEAGDRRELQTTFDRGVMSVLTMPSHLDAMTDIPDASTAVLVASSRSRRSMLHRMGRVVGSLGPTTPTQVVVLYMEDTVEDPKAGGRGTYLDELTSSATEVVTRDVLGAVAQLAEWLQAQPARRSVEAGVRDDRSLEELAFRMVDDGPSTESDRGDRGSEEIRELLRRAEATPTMDELDAVLRSLAVLEEREVEIVIARYGLDGDPPRTYPQIAARVGVTAGRVSQVDKNAIQKLRLGNRNFQQ</sequence>
<evidence type="ECO:0000256" key="3">
    <source>
        <dbReference type="ARBA" id="ARBA00022806"/>
    </source>
</evidence>
<dbReference type="Gene3D" id="1.10.10.10">
    <property type="entry name" value="Winged helix-like DNA-binding domain superfamily/Winged helix DNA-binding domain"/>
    <property type="match status" value="1"/>
</dbReference>
<dbReference type="GO" id="GO:0003677">
    <property type="term" value="F:DNA binding"/>
    <property type="evidence" value="ECO:0007669"/>
    <property type="project" value="InterPro"/>
</dbReference>
<dbReference type="GO" id="GO:0016787">
    <property type="term" value="F:hydrolase activity"/>
    <property type="evidence" value="ECO:0007669"/>
    <property type="project" value="UniProtKB-KW"/>
</dbReference>
<dbReference type="InterPro" id="IPR050615">
    <property type="entry name" value="ATP-dep_DNA_Helicase"/>
</dbReference>
<keyword evidence="3" id="KW-0347">Helicase</keyword>
<evidence type="ECO:0000259" key="5">
    <source>
        <dbReference type="PROSITE" id="PS51194"/>
    </source>
</evidence>